<comment type="caution">
    <text evidence="2">The sequence shown here is derived from an EMBL/GenBank/DDBJ whole genome shotgun (WGS) entry which is preliminary data.</text>
</comment>
<feature type="compositionally biased region" description="Polar residues" evidence="1">
    <location>
        <begin position="122"/>
        <end position="137"/>
    </location>
</feature>
<proteinExistence type="predicted"/>
<feature type="compositionally biased region" description="Low complexity" evidence="1">
    <location>
        <begin position="1"/>
        <end position="11"/>
    </location>
</feature>
<feature type="region of interest" description="Disordered" evidence="1">
    <location>
        <begin position="1"/>
        <end position="24"/>
    </location>
</feature>
<feature type="compositionally biased region" description="Basic and acidic residues" evidence="1">
    <location>
        <begin position="101"/>
        <end position="119"/>
    </location>
</feature>
<dbReference type="OrthoDB" id="10244456at2759"/>
<evidence type="ECO:0000313" key="2">
    <source>
        <dbReference type="EMBL" id="GAU95460.1"/>
    </source>
</evidence>
<evidence type="ECO:0000256" key="1">
    <source>
        <dbReference type="SAM" id="MobiDB-lite"/>
    </source>
</evidence>
<dbReference type="AlphaFoldDB" id="A0A1D1V3J1"/>
<reference evidence="2 3" key="1">
    <citation type="journal article" date="2016" name="Nat. Commun.">
        <title>Extremotolerant tardigrade genome and improved radiotolerance of human cultured cells by tardigrade-unique protein.</title>
        <authorList>
            <person name="Hashimoto T."/>
            <person name="Horikawa D.D."/>
            <person name="Saito Y."/>
            <person name="Kuwahara H."/>
            <person name="Kozuka-Hata H."/>
            <person name="Shin-I T."/>
            <person name="Minakuchi Y."/>
            <person name="Ohishi K."/>
            <person name="Motoyama A."/>
            <person name="Aizu T."/>
            <person name="Enomoto A."/>
            <person name="Kondo K."/>
            <person name="Tanaka S."/>
            <person name="Hara Y."/>
            <person name="Koshikawa S."/>
            <person name="Sagara H."/>
            <person name="Miura T."/>
            <person name="Yokobori S."/>
            <person name="Miyagawa K."/>
            <person name="Suzuki Y."/>
            <person name="Kubo T."/>
            <person name="Oyama M."/>
            <person name="Kohara Y."/>
            <person name="Fujiyama A."/>
            <person name="Arakawa K."/>
            <person name="Katayama T."/>
            <person name="Toyoda A."/>
            <person name="Kunieda T."/>
        </authorList>
    </citation>
    <scope>NUCLEOTIDE SEQUENCE [LARGE SCALE GENOMIC DNA]</scope>
    <source>
        <strain evidence="2 3">YOKOZUNA-1</strain>
    </source>
</reference>
<feature type="region of interest" description="Disordered" evidence="1">
    <location>
        <begin position="96"/>
        <end position="137"/>
    </location>
</feature>
<accession>A0A1D1V3J1</accession>
<name>A0A1D1V3J1_RAMVA</name>
<sequence length="880" mass="97506">MSLSPRSSSGSFREKNRSNYSFGGMQRPLVETNLEYYSKEIMNLTTPEKNPADNETWNNHRSIDTIQEHTGEGPSQHRVTSFRSDVPKESLLERFNASSKDSLRREPQSYGEARSEHDYPSFISSSPTTEQSCNSFSNKPQILSQAPVSDKPLSPFILRLNLVKKIVEVLKFLRDSNLLTVQDDKDKSSLGSNKAESQLNERTTAALEFYLGQHGTLSSAVSREELERPARPSSFTEISAARNALLDPSAETDQSYSTETDDYKRQYLAYLKYLIKYTSFDVNAFDKDPKAWLERLMANRDGQERKEVGDYVNACHLQPAIDAAWDRERRSKLKRTGSYSKFSLAMHKFGQRVLHVGDYRRRCELWQSMSKDIYSRPQQTTTQRAGYAVHPCPALLDVTRGVTAGDGILKKEPVWDLEPWNVHSVIIRTLRAEANAYVLAIQPFFMSKKASKFGNMVDAVELLNSAEFPKDQQSAIVFTAEVQHFAESAYEFWSSGELEEATKREGLNDSVPGEGNRKEHSFVSVHNDKGSIGYQSMGGSKEGSKHDVGAKSDSLKRGTQSLGKAQTLNLKCDGSSKGEGSPGRKDLSLPRHISGLLQEIRQFSFHNATPRSSGKKKSGSASKMAKQSGENLNETFIVSESSPILPIGPKGTPVSTVENLNEIVTVSKTSTIEYFTKNGGEAVTRSTCTTTIDGTPPRLDSSDTTESDRLYVSSVPDEVRMYCSDIAGASSHPASPIASGGTTVYSSVLSQYNRQSVSPGLSGKRKKAEELKKSVDQSPTYLRGVASDQHVPSFIPLSLPQDEVIQENQETHGDQVRSSIGDSVVLSDKQKQNLSSPDQATRVRILDELGYLGTQEEPPDHIVLDFGQIKADVAGVDNFR</sequence>
<evidence type="ECO:0000313" key="3">
    <source>
        <dbReference type="Proteomes" id="UP000186922"/>
    </source>
</evidence>
<feature type="region of interest" description="Disordered" evidence="1">
    <location>
        <begin position="755"/>
        <end position="775"/>
    </location>
</feature>
<protein>
    <submittedName>
        <fullName evidence="2">Uncharacterized protein</fullName>
    </submittedName>
</protein>
<feature type="compositionally biased region" description="Basic and acidic residues" evidence="1">
    <location>
        <begin position="542"/>
        <end position="556"/>
    </location>
</feature>
<feature type="compositionally biased region" description="Polar residues" evidence="1">
    <location>
        <begin position="557"/>
        <end position="569"/>
    </location>
</feature>
<keyword evidence="3" id="KW-1185">Reference proteome</keyword>
<feature type="compositionally biased region" description="Basic and acidic residues" evidence="1">
    <location>
        <begin position="515"/>
        <end position="529"/>
    </location>
</feature>
<dbReference type="Proteomes" id="UP000186922">
    <property type="component" value="Unassembled WGS sequence"/>
</dbReference>
<feature type="region of interest" description="Disordered" evidence="1">
    <location>
        <begin position="602"/>
        <end position="629"/>
    </location>
</feature>
<dbReference type="EMBL" id="BDGG01000003">
    <property type="protein sequence ID" value="GAU95460.1"/>
    <property type="molecule type" value="Genomic_DNA"/>
</dbReference>
<feature type="region of interest" description="Disordered" evidence="1">
    <location>
        <begin position="503"/>
        <end position="589"/>
    </location>
</feature>
<gene>
    <name evidence="2" type="primary">RvY_07073</name>
    <name evidence="2" type="synonym">RvY_07073.1</name>
    <name evidence="2" type="ORF">RvY_07073-1</name>
</gene>
<organism evidence="2 3">
    <name type="scientific">Ramazzottius varieornatus</name>
    <name type="common">Water bear</name>
    <name type="synonym">Tardigrade</name>
    <dbReference type="NCBI Taxonomy" id="947166"/>
    <lineage>
        <taxon>Eukaryota</taxon>
        <taxon>Metazoa</taxon>
        <taxon>Ecdysozoa</taxon>
        <taxon>Tardigrada</taxon>
        <taxon>Eutardigrada</taxon>
        <taxon>Parachela</taxon>
        <taxon>Hypsibioidea</taxon>
        <taxon>Ramazzottiidae</taxon>
        <taxon>Ramazzottius</taxon>
    </lineage>
</organism>